<dbReference type="InterPro" id="IPR004474">
    <property type="entry name" value="LytR_CpsA_psr"/>
</dbReference>
<dbReference type="Proteomes" id="UP000216752">
    <property type="component" value="Chromosome"/>
</dbReference>
<dbReference type="Gene3D" id="3.40.630.190">
    <property type="entry name" value="LCP protein"/>
    <property type="match status" value="1"/>
</dbReference>
<evidence type="ECO:0000256" key="1">
    <source>
        <dbReference type="ARBA" id="ARBA00006068"/>
    </source>
</evidence>
<reference evidence="4" key="1">
    <citation type="submission" date="2024-05" db="EMBL/GenBank/DDBJ databases">
        <title>Isolation and characterization of Sporomusa carbonis sp. nov., a carboxydotrophic hydrogenogen in the genus of Sporomusa isolated from a charcoal burning pile.</title>
        <authorList>
            <person name="Boeer T."/>
            <person name="Rosenbaum F."/>
            <person name="Eysell L."/>
            <person name="Mueller V."/>
            <person name="Daniel R."/>
            <person name="Poehlein A."/>
        </authorList>
    </citation>
    <scope>NUCLEOTIDE SEQUENCE [LARGE SCALE GENOMIC DNA]</scope>
    <source>
        <strain evidence="4">DSM 10669</strain>
    </source>
</reference>
<keyword evidence="2" id="KW-0472">Membrane</keyword>
<dbReference type="InterPro" id="IPR050922">
    <property type="entry name" value="LytR/CpsA/Psr_CW_biosynth"/>
</dbReference>
<evidence type="ECO:0000256" key="2">
    <source>
        <dbReference type="SAM" id="Phobius"/>
    </source>
</evidence>
<dbReference type="EC" id="2.7.8.-" evidence="4"/>
<evidence type="ECO:0000313" key="4">
    <source>
        <dbReference type="EMBL" id="XFO66037.1"/>
    </source>
</evidence>
<accession>A0ABZ3IK37</accession>
<organism evidence="4 5">
    <name type="scientific">Sporomusa silvacetica DSM 10669</name>
    <dbReference type="NCBI Taxonomy" id="1123289"/>
    <lineage>
        <taxon>Bacteria</taxon>
        <taxon>Bacillati</taxon>
        <taxon>Bacillota</taxon>
        <taxon>Negativicutes</taxon>
        <taxon>Selenomonadales</taxon>
        <taxon>Sporomusaceae</taxon>
        <taxon>Sporomusa</taxon>
    </lineage>
</organism>
<dbReference type="PANTHER" id="PTHR33392:SF6">
    <property type="entry name" value="POLYISOPRENYL-TEICHOIC ACID--PEPTIDOGLYCAN TEICHOIC ACID TRANSFERASE TAGU"/>
    <property type="match status" value="1"/>
</dbReference>
<keyword evidence="2" id="KW-1133">Transmembrane helix</keyword>
<dbReference type="RefSeq" id="WP_094605517.1">
    <property type="nucleotide sequence ID" value="NZ_CP155573.1"/>
</dbReference>
<proteinExistence type="inferred from homology"/>
<feature type="domain" description="Cell envelope-related transcriptional attenuator" evidence="3">
    <location>
        <begin position="86"/>
        <end position="234"/>
    </location>
</feature>
<dbReference type="NCBIfam" id="TIGR00350">
    <property type="entry name" value="lytR_cpsA_psr"/>
    <property type="match status" value="1"/>
</dbReference>
<evidence type="ECO:0000259" key="3">
    <source>
        <dbReference type="Pfam" id="PF03816"/>
    </source>
</evidence>
<evidence type="ECO:0000313" key="5">
    <source>
        <dbReference type="Proteomes" id="UP000216752"/>
    </source>
</evidence>
<dbReference type="Pfam" id="PF03816">
    <property type="entry name" value="LytR_cpsA_psr"/>
    <property type="match status" value="1"/>
</dbReference>
<dbReference type="EMBL" id="CP155573">
    <property type="protein sequence ID" value="XFO66037.1"/>
    <property type="molecule type" value="Genomic_DNA"/>
</dbReference>
<protein>
    <submittedName>
        <fullName evidence="4">Polyisoprenyl-teichoic acid--peptidoglycan teichoic acid transferase TagU</fullName>
        <ecNumber evidence="4">2.7.8.-</ecNumber>
    </submittedName>
</protein>
<dbReference type="GO" id="GO:0016740">
    <property type="term" value="F:transferase activity"/>
    <property type="evidence" value="ECO:0007669"/>
    <property type="project" value="UniProtKB-KW"/>
</dbReference>
<sequence>MASKIAWKKILFVIISLTTVIITLGGVAVYAFVNKIQVPASENKQPSLNVPPVTANAPERKENNRINILLFGLDDGDPDNPGSPRRSDTMMVASINPADKSVTILSIPRDSRVNIPGHPGYDKITHAFFYGGPNLAVQTVENNFHIPINYYITINWKAFIRVVDIVGGVDINVEHDMNYDDPYENLSIHLNKGYQHLNGEQAGEYVRYRHDELGDIGRVQRQEHFLKALTSQMLQAGTILKLPVLITTISQYIQTDMNTYTLAKIANILKDMNADFLHSQMVPGNFATIDELSYWVPDMTEVQKIVASKFTNQ</sequence>
<keyword evidence="5" id="KW-1185">Reference proteome</keyword>
<comment type="similarity">
    <text evidence="1">Belongs to the LytR/CpsA/Psr (LCP) family.</text>
</comment>
<gene>
    <name evidence="4" type="primary">tagU_2</name>
    <name evidence="4" type="ORF">SPSIL_021850</name>
</gene>
<keyword evidence="4" id="KW-0808">Transferase</keyword>
<dbReference type="PANTHER" id="PTHR33392">
    <property type="entry name" value="POLYISOPRENYL-TEICHOIC ACID--PEPTIDOGLYCAN TEICHOIC ACID TRANSFERASE TAGU"/>
    <property type="match status" value="1"/>
</dbReference>
<keyword evidence="2" id="KW-0812">Transmembrane</keyword>
<name>A0ABZ3IK37_9FIRM</name>
<feature type="transmembrane region" description="Helical" evidence="2">
    <location>
        <begin position="12"/>
        <end position="33"/>
    </location>
</feature>